<dbReference type="Gene3D" id="1.25.10.10">
    <property type="entry name" value="Leucine-rich Repeat Variant"/>
    <property type="match status" value="1"/>
</dbReference>
<keyword evidence="2" id="KW-1185">Reference proteome</keyword>
<dbReference type="PANTHER" id="PTHR45920">
    <property type="entry name" value="FORMIN HOMOLOGY 2 DOMAIN CONTAINING, ISOFORM I"/>
    <property type="match status" value="1"/>
</dbReference>
<reference evidence="1 2" key="1">
    <citation type="submission" date="2021-06" db="EMBL/GenBank/DDBJ databases">
        <authorList>
            <person name="Palmer J.M."/>
        </authorList>
    </citation>
    <scope>NUCLEOTIDE SEQUENCE [LARGE SCALE GENOMIC DNA]</scope>
    <source>
        <strain evidence="1 2">MEX-2019</strain>
        <tissue evidence="1">Muscle</tissue>
    </source>
</reference>
<comment type="caution">
    <text evidence="1">The sequence shown here is derived from an EMBL/GenBank/DDBJ whole genome shotgun (WGS) entry which is preliminary data.</text>
</comment>
<sequence length="110" mass="12314">MLVEHHPHQLLLLSHIIPSSERLYNSKGPELRRCLFSLKQLFQDDKDLVPEFVASEGLTCFIKVGAEADHNYQNYILRGENAPPAVSVWALPHDEHSSSSVSCPPVVPQS</sequence>
<accession>A0AAV9RR45</accession>
<dbReference type="GO" id="GO:0005856">
    <property type="term" value="C:cytoskeleton"/>
    <property type="evidence" value="ECO:0007669"/>
    <property type="project" value="TreeGrafter"/>
</dbReference>
<dbReference type="PANTHER" id="PTHR45920:SF2">
    <property type="entry name" value="FH1_FH2 DOMAIN-CONTAINING PROTEIN 1"/>
    <property type="match status" value="1"/>
</dbReference>
<proteinExistence type="predicted"/>
<dbReference type="AlphaFoldDB" id="A0AAV9RR45"/>
<dbReference type="EMBL" id="JAHHUM010001484">
    <property type="protein sequence ID" value="KAK5611358.1"/>
    <property type="molecule type" value="Genomic_DNA"/>
</dbReference>
<organism evidence="1 2">
    <name type="scientific">Crenichthys baileyi</name>
    <name type="common">White River springfish</name>
    <dbReference type="NCBI Taxonomy" id="28760"/>
    <lineage>
        <taxon>Eukaryota</taxon>
        <taxon>Metazoa</taxon>
        <taxon>Chordata</taxon>
        <taxon>Craniata</taxon>
        <taxon>Vertebrata</taxon>
        <taxon>Euteleostomi</taxon>
        <taxon>Actinopterygii</taxon>
        <taxon>Neopterygii</taxon>
        <taxon>Teleostei</taxon>
        <taxon>Neoteleostei</taxon>
        <taxon>Acanthomorphata</taxon>
        <taxon>Ovalentaria</taxon>
        <taxon>Atherinomorphae</taxon>
        <taxon>Cyprinodontiformes</taxon>
        <taxon>Goodeidae</taxon>
        <taxon>Crenichthys</taxon>
    </lineage>
</organism>
<dbReference type="GO" id="GO:0051015">
    <property type="term" value="F:actin filament binding"/>
    <property type="evidence" value="ECO:0007669"/>
    <property type="project" value="TreeGrafter"/>
</dbReference>
<protein>
    <submittedName>
        <fullName evidence="1">Uncharacterized protein</fullName>
    </submittedName>
</protein>
<gene>
    <name evidence="1" type="ORF">CRENBAI_018067</name>
</gene>
<dbReference type="Proteomes" id="UP001311232">
    <property type="component" value="Unassembled WGS sequence"/>
</dbReference>
<dbReference type="InterPro" id="IPR011989">
    <property type="entry name" value="ARM-like"/>
</dbReference>
<name>A0AAV9RR45_9TELE</name>
<dbReference type="GO" id="GO:0005737">
    <property type="term" value="C:cytoplasm"/>
    <property type="evidence" value="ECO:0007669"/>
    <property type="project" value="TreeGrafter"/>
</dbReference>
<evidence type="ECO:0000313" key="1">
    <source>
        <dbReference type="EMBL" id="KAK5611358.1"/>
    </source>
</evidence>
<evidence type="ECO:0000313" key="2">
    <source>
        <dbReference type="Proteomes" id="UP001311232"/>
    </source>
</evidence>
<dbReference type="GO" id="GO:0030866">
    <property type="term" value="P:cortical actin cytoskeleton organization"/>
    <property type="evidence" value="ECO:0007669"/>
    <property type="project" value="TreeGrafter"/>
</dbReference>